<name>A0ABN1RJG8_9ACTN</name>
<evidence type="ECO:0000256" key="1">
    <source>
        <dbReference type="SAM" id="Coils"/>
    </source>
</evidence>
<evidence type="ECO:0000256" key="2">
    <source>
        <dbReference type="SAM" id="MobiDB-lite"/>
    </source>
</evidence>
<dbReference type="Proteomes" id="UP001500665">
    <property type="component" value="Unassembled WGS sequence"/>
</dbReference>
<evidence type="ECO:0000313" key="5">
    <source>
        <dbReference type="Proteomes" id="UP001500665"/>
    </source>
</evidence>
<feature type="compositionally biased region" description="Low complexity" evidence="2">
    <location>
        <begin position="49"/>
        <end position="65"/>
    </location>
</feature>
<dbReference type="EMBL" id="BAAAHH010000020">
    <property type="protein sequence ID" value="GAA0958364.1"/>
    <property type="molecule type" value="Genomic_DNA"/>
</dbReference>
<feature type="coiled-coil region" evidence="1">
    <location>
        <begin position="253"/>
        <end position="283"/>
    </location>
</feature>
<feature type="compositionally biased region" description="Acidic residues" evidence="2">
    <location>
        <begin position="1"/>
        <end position="11"/>
    </location>
</feature>
<proteinExistence type="predicted"/>
<feature type="region of interest" description="Disordered" evidence="2">
    <location>
        <begin position="1"/>
        <end position="66"/>
    </location>
</feature>
<feature type="compositionally biased region" description="Low complexity" evidence="2">
    <location>
        <begin position="14"/>
        <end position="28"/>
    </location>
</feature>
<keyword evidence="3" id="KW-0812">Transmembrane</keyword>
<keyword evidence="5" id="KW-1185">Reference proteome</keyword>
<keyword evidence="3" id="KW-0472">Membrane</keyword>
<accession>A0ABN1RJG8</accession>
<protein>
    <submittedName>
        <fullName evidence="4">Uncharacterized protein</fullName>
    </submittedName>
</protein>
<evidence type="ECO:0000313" key="4">
    <source>
        <dbReference type="EMBL" id="GAA0958364.1"/>
    </source>
</evidence>
<feature type="transmembrane region" description="Helical" evidence="3">
    <location>
        <begin position="286"/>
        <end position="305"/>
    </location>
</feature>
<organism evidence="4 5">
    <name type="scientific">Actinocorallia libanotica</name>
    <dbReference type="NCBI Taxonomy" id="46162"/>
    <lineage>
        <taxon>Bacteria</taxon>
        <taxon>Bacillati</taxon>
        <taxon>Actinomycetota</taxon>
        <taxon>Actinomycetes</taxon>
        <taxon>Streptosporangiales</taxon>
        <taxon>Thermomonosporaceae</taxon>
        <taxon>Actinocorallia</taxon>
    </lineage>
</organism>
<keyword evidence="3" id="KW-1133">Transmembrane helix</keyword>
<gene>
    <name evidence="4" type="ORF">GCM10009550_46840</name>
</gene>
<evidence type="ECO:0000256" key="3">
    <source>
        <dbReference type="SAM" id="Phobius"/>
    </source>
</evidence>
<comment type="caution">
    <text evidence="4">The sequence shown here is derived from an EMBL/GenBank/DDBJ whole genome shotgun (WGS) entry which is preliminary data.</text>
</comment>
<sequence>MPGWDLLDDDDPPVRSAARPPSSSQWSSLDDEPAPAASGWESLDDLDDAPGAAPAPAFEPARPAAGLPPAELTAAQLTDGEVVWANVAGGSVTLGSGQHLYVPTGVPDGIGGWRRARIIDAATLRAEVIEVPVARPAQKVAHEPTLLFPALPGQPPPRRPPGFPVGEGGDLGAAFESRTVRAREDYERRAAIAEQDAQSRADRAERQAALDARLAAERAELRVQQESARLKAEAEGAIARMRADADVKIKEARDFANARYQQLQSAAEEHERAKRDRDAARRARDLLLAAAALGWLGVVIVLVLGG</sequence>
<dbReference type="RefSeq" id="WP_344243061.1">
    <property type="nucleotide sequence ID" value="NZ_BAAAHH010000020.1"/>
</dbReference>
<keyword evidence="1" id="KW-0175">Coiled coil</keyword>
<reference evidence="4 5" key="1">
    <citation type="journal article" date="2019" name="Int. J. Syst. Evol. Microbiol.">
        <title>The Global Catalogue of Microorganisms (GCM) 10K type strain sequencing project: providing services to taxonomists for standard genome sequencing and annotation.</title>
        <authorList>
            <consortium name="The Broad Institute Genomics Platform"/>
            <consortium name="The Broad Institute Genome Sequencing Center for Infectious Disease"/>
            <person name="Wu L."/>
            <person name="Ma J."/>
        </authorList>
    </citation>
    <scope>NUCLEOTIDE SEQUENCE [LARGE SCALE GENOMIC DNA]</scope>
    <source>
        <strain evidence="4 5">JCM 10696</strain>
    </source>
</reference>